<dbReference type="PROSITE" id="PS00108">
    <property type="entry name" value="PROTEIN_KINASE_ST"/>
    <property type="match status" value="1"/>
</dbReference>
<evidence type="ECO:0000256" key="9">
    <source>
        <dbReference type="PROSITE-ProRule" id="PRU10141"/>
    </source>
</evidence>
<gene>
    <name evidence="12" type="ORF">PENTCL1PPCAC_8632</name>
</gene>
<evidence type="ECO:0000256" key="1">
    <source>
        <dbReference type="ARBA" id="ARBA00012513"/>
    </source>
</evidence>
<dbReference type="GO" id="GO:0005634">
    <property type="term" value="C:nucleus"/>
    <property type="evidence" value="ECO:0007669"/>
    <property type="project" value="TreeGrafter"/>
</dbReference>
<keyword evidence="4 9" id="KW-0547">Nucleotide-binding</keyword>
<dbReference type="AlphaFoldDB" id="A0AAV5SSV2"/>
<dbReference type="GO" id="GO:0005524">
    <property type="term" value="F:ATP binding"/>
    <property type="evidence" value="ECO:0007669"/>
    <property type="project" value="UniProtKB-UniRule"/>
</dbReference>
<dbReference type="EMBL" id="BTSX01000002">
    <property type="protein sequence ID" value="GMS86457.1"/>
    <property type="molecule type" value="Genomic_DNA"/>
</dbReference>
<feature type="non-terminal residue" evidence="12">
    <location>
        <position position="259"/>
    </location>
</feature>
<proteinExistence type="inferred from homology"/>
<dbReference type="PROSITE" id="PS50011">
    <property type="entry name" value="PROTEIN_KINASE_DOM"/>
    <property type="match status" value="1"/>
</dbReference>
<comment type="catalytic activity">
    <reaction evidence="8">
        <text>L-seryl-[protein] + ATP = O-phospho-L-seryl-[protein] + ADP + H(+)</text>
        <dbReference type="Rhea" id="RHEA:17989"/>
        <dbReference type="Rhea" id="RHEA-COMP:9863"/>
        <dbReference type="Rhea" id="RHEA-COMP:11604"/>
        <dbReference type="ChEBI" id="CHEBI:15378"/>
        <dbReference type="ChEBI" id="CHEBI:29999"/>
        <dbReference type="ChEBI" id="CHEBI:30616"/>
        <dbReference type="ChEBI" id="CHEBI:83421"/>
        <dbReference type="ChEBI" id="CHEBI:456216"/>
        <dbReference type="EC" id="2.7.11.1"/>
    </reaction>
</comment>
<dbReference type="InterPro" id="IPR017441">
    <property type="entry name" value="Protein_kinase_ATP_BS"/>
</dbReference>
<evidence type="ECO:0000256" key="8">
    <source>
        <dbReference type="ARBA" id="ARBA00048679"/>
    </source>
</evidence>
<keyword evidence="13" id="KW-1185">Reference proteome</keyword>
<evidence type="ECO:0000256" key="6">
    <source>
        <dbReference type="ARBA" id="ARBA00022840"/>
    </source>
</evidence>
<dbReference type="PANTHER" id="PTHR47634:SF9">
    <property type="entry name" value="PROTEIN KINASE DOMAIN-CONTAINING PROTEIN-RELATED"/>
    <property type="match status" value="1"/>
</dbReference>
<dbReference type="GO" id="GO:0050684">
    <property type="term" value="P:regulation of mRNA processing"/>
    <property type="evidence" value="ECO:0007669"/>
    <property type="project" value="TreeGrafter"/>
</dbReference>
<evidence type="ECO:0000256" key="4">
    <source>
        <dbReference type="ARBA" id="ARBA00022741"/>
    </source>
</evidence>
<comment type="catalytic activity">
    <reaction evidence="7">
        <text>L-threonyl-[protein] + ATP = O-phospho-L-threonyl-[protein] + ADP + H(+)</text>
        <dbReference type="Rhea" id="RHEA:46608"/>
        <dbReference type="Rhea" id="RHEA-COMP:11060"/>
        <dbReference type="Rhea" id="RHEA-COMP:11605"/>
        <dbReference type="ChEBI" id="CHEBI:15378"/>
        <dbReference type="ChEBI" id="CHEBI:30013"/>
        <dbReference type="ChEBI" id="CHEBI:30616"/>
        <dbReference type="ChEBI" id="CHEBI:61977"/>
        <dbReference type="ChEBI" id="CHEBI:456216"/>
        <dbReference type="EC" id="2.7.11.1"/>
    </reaction>
</comment>
<comment type="similarity">
    <text evidence="10">Belongs to the protein kinase superfamily.</text>
</comment>
<dbReference type="GO" id="GO:0005737">
    <property type="term" value="C:cytoplasm"/>
    <property type="evidence" value="ECO:0007669"/>
    <property type="project" value="TreeGrafter"/>
</dbReference>
<keyword evidence="5" id="KW-0418">Kinase</keyword>
<feature type="domain" description="Protein kinase" evidence="11">
    <location>
        <begin position="2"/>
        <end position="259"/>
    </location>
</feature>
<reference evidence="12" key="1">
    <citation type="submission" date="2023-10" db="EMBL/GenBank/DDBJ databases">
        <title>Genome assembly of Pristionchus species.</title>
        <authorList>
            <person name="Yoshida K."/>
            <person name="Sommer R.J."/>
        </authorList>
    </citation>
    <scope>NUCLEOTIDE SEQUENCE</scope>
    <source>
        <strain evidence="12">RS0144</strain>
    </source>
</reference>
<dbReference type="Gene3D" id="3.30.200.20">
    <property type="entry name" value="Phosphorylase Kinase, domain 1"/>
    <property type="match status" value="1"/>
</dbReference>
<dbReference type="EC" id="2.7.11.1" evidence="1"/>
<keyword evidence="6 9" id="KW-0067">ATP-binding</keyword>
<dbReference type="Gene3D" id="1.10.510.10">
    <property type="entry name" value="Transferase(Phosphotransferase) domain 1"/>
    <property type="match status" value="1"/>
</dbReference>
<dbReference type="InterPro" id="IPR000719">
    <property type="entry name" value="Prot_kinase_dom"/>
</dbReference>
<evidence type="ECO:0000256" key="5">
    <source>
        <dbReference type="ARBA" id="ARBA00022777"/>
    </source>
</evidence>
<accession>A0AAV5SSV2</accession>
<evidence type="ECO:0000259" key="11">
    <source>
        <dbReference type="PROSITE" id="PS50011"/>
    </source>
</evidence>
<dbReference type="InterPro" id="IPR051334">
    <property type="entry name" value="SRPK"/>
</dbReference>
<dbReference type="GO" id="GO:0004674">
    <property type="term" value="F:protein serine/threonine kinase activity"/>
    <property type="evidence" value="ECO:0007669"/>
    <property type="project" value="UniProtKB-KW"/>
</dbReference>
<protein>
    <recommendedName>
        <fullName evidence="1">non-specific serine/threonine protein kinase</fullName>
        <ecNumber evidence="1">2.7.11.1</ecNumber>
    </recommendedName>
</protein>
<comment type="caution">
    <text evidence="12">The sequence shown here is derived from an EMBL/GenBank/DDBJ whole genome shotgun (WGS) entry which is preliminary data.</text>
</comment>
<feature type="binding site" evidence="9">
    <location>
        <position position="31"/>
    </location>
    <ligand>
        <name>ATP</name>
        <dbReference type="ChEBI" id="CHEBI:30616"/>
    </ligand>
</feature>
<dbReference type="InterPro" id="IPR008271">
    <property type="entry name" value="Ser/Thr_kinase_AS"/>
</dbReference>
<dbReference type="Pfam" id="PF00069">
    <property type="entry name" value="Pkinase"/>
    <property type="match status" value="1"/>
</dbReference>
<keyword evidence="3" id="KW-0808">Transferase</keyword>
<evidence type="ECO:0000313" key="13">
    <source>
        <dbReference type="Proteomes" id="UP001432027"/>
    </source>
</evidence>
<evidence type="ECO:0000313" key="12">
    <source>
        <dbReference type="EMBL" id="GMS86457.1"/>
    </source>
</evidence>
<evidence type="ECO:0000256" key="3">
    <source>
        <dbReference type="ARBA" id="ARBA00022679"/>
    </source>
</evidence>
<dbReference type="PROSITE" id="PS00107">
    <property type="entry name" value="PROTEIN_KINASE_ATP"/>
    <property type="match status" value="1"/>
</dbReference>
<feature type="non-terminal residue" evidence="12">
    <location>
        <position position="1"/>
    </location>
</feature>
<dbReference type="Proteomes" id="UP001432027">
    <property type="component" value="Unassembled WGS sequence"/>
</dbReference>
<dbReference type="PANTHER" id="PTHR47634">
    <property type="entry name" value="PROTEIN KINASE DOMAIN-CONTAINING PROTEIN-RELATED"/>
    <property type="match status" value="1"/>
</dbReference>
<dbReference type="InterPro" id="IPR011009">
    <property type="entry name" value="Kinase-like_dom_sf"/>
</dbReference>
<dbReference type="SUPFAM" id="SSF56112">
    <property type="entry name" value="Protein kinase-like (PK-like)"/>
    <property type="match status" value="1"/>
</dbReference>
<name>A0AAV5SSV2_9BILA</name>
<evidence type="ECO:0000256" key="2">
    <source>
        <dbReference type="ARBA" id="ARBA00022527"/>
    </source>
</evidence>
<dbReference type="SMART" id="SM00220">
    <property type="entry name" value="S_TKc"/>
    <property type="match status" value="1"/>
</dbReference>
<evidence type="ECO:0000256" key="7">
    <source>
        <dbReference type="ARBA" id="ARBA00047899"/>
    </source>
</evidence>
<evidence type="ECO:0000256" key="10">
    <source>
        <dbReference type="RuleBase" id="RU000304"/>
    </source>
</evidence>
<sequence>SFTVKRKLGSGGFSTVWLCEQANMNRSVAIKIGIYNEDLRSAIMDEMALLNCIRNADASDPHRDKVVQLLEHFTHSSGTTRDHMCFVFEPLESDLFDLMRRSNHTGIGVEKVKTVIRSVLEGLNFLHIKCQIIHMDIKPENILVTMDSDKVKQVKIADLGNGCYTYHHFMDQIQTREYKSPEVMILGDYNSNADIWSTACMAFECAIGGYLFQPIEGTDEKGKPYTLEADHLAKITIRLGPIPCDVYKTGKHWDKYFNE</sequence>
<keyword evidence="2 10" id="KW-0723">Serine/threonine-protein kinase</keyword>
<organism evidence="12 13">
    <name type="scientific">Pristionchus entomophagus</name>
    <dbReference type="NCBI Taxonomy" id="358040"/>
    <lineage>
        <taxon>Eukaryota</taxon>
        <taxon>Metazoa</taxon>
        <taxon>Ecdysozoa</taxon>
        <taxon>Nematoda</taxon>
        <taxon>Chromadorea</taxon>
        <taxon>Rhabditida</taxon>
        <taxon>Rhabditina</taxon>
        <taxon>Diplogasteromorpha</taxon>
        <taxon>Diplogasteroidea</taxon>
        <taxon>Neodiplogasteridae</taxon>
        <taxon>Pristionchus</taxon>
    </lineage>
</organism>
<dbReference type="GO" id="GO:0000245">
    <property type="term" value="P:spliceosomal complex assembly"/>
    <property type="evidence" value="ECO:0007669"/>
    <property type="project" value="TreeGrafter"/>
</dbReference>